<evidence type="ECO:0000313" key="3">
    <source>
        <dbReference type="EMBL" id="MBB5474652.1"/>
    </source>
</evidence>
<dbReference type="GO" id="GO:0003677">
    <property type="term" value="F:DNA binding"/>
    <property type="evidence" value="ECO:0007669"/>
    <property type="project" value="InterPro"/>
</dbReference>
<dbReference type="InterPro" id="IPR001387">
    <property type="entry name" value="Cro/C1-type_HTH"/>
</dbReference>
<feature type="domain" description="HTH cro/C1-type" evidence="1">
    <location>
        <begin position="98"/>
        <end position="135"/>
    </location>
</feature>
<comment type="caution">
    <text evidence="2">The sequence shown here is derived from an EMBL/GenBank/DDBJ whole genome shotgun (WGS) entry which is preliminary data.</text>
</comment>
<organism evidence="2 4">
    <name type="scientific">Cellulomonas hominis</name>
    <dbReference type="NCBI Taxonomy" id="156981"/>
    <lineage>
        <taxon>Bacteria</taxon>
        <taxon>Bacillati</taxon>
        <taxon>Actinomycetota</taxon>
        <taxon>Actinomycetes</taxon>
        <taxon>Micrococcales</taxon>
        <taxon>Cellulomonadaceae</taxon>
        <taxon>Cellulomonas</taxon>
    </lineage>
</organism>
<dbReference type="EMBL" id="BJVQ01000107">
    <property type="protein sequence ID" value="GEL48767.1"/>
    <property type="molecule type" value="Genomic_DNA"/>
</dbReference>
<dbReference type="CDD" id="cd00093">
    <property type="entry name" value="HTH_XRE"/>
    <property type="match status" value="1"/>
</dbReference>
<evidence type="ECO:0000259" key="1">
    <source>
        <dbReference type="PROSITE" id="PS50943"/>
    </source>
</evidence>
<reference evidence="3 5" key="2">
    <citation type="submission" date="2020-08" db="EMBL/GenBank/DDBJ databases">
        <title>Sequencing the genomes of 1000 actinobacteria strains.</title>
        <authorList>
            <person name="Klenk H.-P."/>
        </authorList>
    </citation>
    <scope>NUCLEOTIDE SEQUENCE [LARGE SCALE GENOMIC DNA]</scope>
    <source>
        <strain evidence="3 5">DSM 9581</strain>
    </source>
</reference>
<dbReference type="RefSeq" id="WP_146840760.1">
    <property type="nucleotide sequence ID" value="NZ_BJVQ01000107.1"/>
</dbReference>
<name>A0A511FK42_9CELL</name>
<dbReference type="InterPro" id="IPR010982">
    <property type="entry name" value="Lambda_DNA-bd_dom_sf"/>
</dbReference>
<keyword evidence="4" id="KW-1185">Reference proteome</keyword>
<dbReference type="PROSITE" id="PS50943">
    <property type="entry name" value="HTH_CROC1"/>
    <property type="match status" value="1"/>
</dbReference>
<gene>
    <name evidence="2" type="ORF">CHO01_38830</name>
    <name evidence="3" type="ORF">HNR08_003388</name>
</gene>
<dbReference type="Proteomes" id="UP000564629">
    <property type="component" value="Unassembled WGS sequence"/>
</dbReference>
<dbReference type="AlphaFoldDB" id="A0A511FK42"/>
<evidence type="ECO:0000313" key="2">
    <source>
        <dbReference type="EMBL" id="GEL48767.1"/>
    </source>
</evidence>
<protein>
    <recommendedName>
        <fullName evidence="1">HTH cro/C1-type domain-containing protein</fullName>
    </recommendedName>
</protein>
<dbReference type="EMBL" id="JACHDN010000001">
    <property type="protein sequence ID" value="MBB5474652.1"/>
    <property type="molecule type" value="Genomic_DNA"/>
</dbReference>
<dbReference type="Pfam" id="PF01381">
    <property type="entry name" value="HTH_3"/>
    <property type="match status" value="1"/>
</dbReference>
<dbReference type="OrthoDB" id="4409301at2"/>
<sequence length="145" mass="15539">MALQFRNIDADPTDPVDSWGVEGMLTAIERGYLPHWQRIAAAVRAAPDGQAARDLEVALDLADRPGATRLLRRALDQARAGDAGEVARRVELAVARSGLSLRQFAAQAHTSPSRLSSYRSGSVVPGADVLVRIERTSRDLAGARG</sequence>
<reference evidence="2 4" key="1">
    <citation type="submission" date="2019-07" db="EMBL/GenBank/DDBJ databases">
        <title>Whole genome shotgun sequence of Cellulomonas hominis NBRC 16055.</title>
        <authorList>
            <person name="Hosoyama A."/>
            <person name="Uohara A."/>
            <person name="Ohji S."/>
            <person name="Ichikawa N."/>
        </authorList>
    </citation>
    <scope>NUCLEOTIDE SEQUENCE [LARGE SCALE GENOMIC DNA]</scope>
    <source>
        <strain evidence="2 4">NBRC 16055</strain>
    </source>
</reference>
<proteinExistence type="predicted"/>
<dbReference type="SUPFAM" id="SSF47413">
    <property type="entry name" value="lambda repressor-like DNA-binding domains"/>
    <property type="match status" value="1"/>
</dbReference>
<accession>A0A511FK42</accession>
<evidence type="ECO:0000313" key="4">
    <source>
        <dbReference type="Proteomes" id="UP000321723"/>
    </source>
</evidence>
<dbReference type="Proteomes" id="UP000321723">
    <property type="component" value="Unassembled WGS sequence"/>
</dbReference>
<evidence type="ECO:0000313" key="5">
    <source>
        <dbReference type="Proteomes" id="UP000564629"/>
    </source>
</evidence>